<dbReference type="GO" id="GO:0030145">
    <property type="term" value="F:manganese ion binding"/>
    <property type="evidence" value="ECO:0007669"/>
    <property type="project" value="TreeGrafter"/>
</dbReference>
<evidence type="ECO:0000313" key="6">
    <source>
        <dbReference type="Proteomes" id="UP000199137"/>
    </source>
</evidence>
<dbReference type="PROSITE" id="PS51409">
    <property type="entry name" value="ARGINASE_2"/>
    <property type="match status" value="1"/>
</dbReference>
<dbReference type="STRING" id="112413.SAMN05421854_11657"/>
<dbReference type="Proteomes" id="UP000199137">
    <property type="component" value="Unassembled WGS sequence"/>
</dbReference>
<dbReference type="EMBL" id="FOWC01000016">
    <property type="protein sequence ID" value="SFQ59160.1"/>
    <property type="molecule type" value="Genomic_DNA"/>
</dbReference>
<dbReference type="PANTHER" id="PTHR43782:SF3">
    <property type="entry name" value="ARGINASE"/>
    <property type="match status" value="1"/>
</dbReference>
<dbReference type="AlphaFoldDB" id="A0A1I5ZRX0"/>
<keyword evidence="2" id="KW-0378">Hydrolase</keyword>
<dbReference type="CDD" id="cd09999">
    <property type="entry name" value="Arginase-like_1"/>
    <property type="match status" value="1"/>
</dbReference>
<evidence type="ECO:0000256" key="1">
    <source>
        <dbReference type="ARBA" id="ARBA00022723"/>
    </source>
</evidence>
<dbReference type="SUPFAM" id="SSF52768">
    <property type="entry name" value="Arginase/deacetylase"/>
    <property type="match status" value="1"/>
</dbReference>
<evidence type="ECO:0000313" key="5">
    <source>
        <dbReference type="EMBL" id="SFQ59160.1"/>
    </source>
</evidence>
<sequence length="270" mass="28306">MADHRPDGPWDLIVTPWHLDQRLPEFPVPAAAAQVVPPVLPSAPVPVRMNLLHQATADAVARAAKPLVLSGDCPTSRAAVAALQRRHRDLAVLWLDAHGDFNTPAISTSGYLGGMALAMLTGRTAGLFDDPLGLRPVPDTSVVLAGSRDLDPAEHDALAASRVRRVPADPAAITTALDRLGPVPVYLHLDIDVIDSAELPGARFPSGPGPSLARIEECLAAACAAADVAGAYLACAWLPEHVNDHSTRQTIARLTAALGANVAWHEAVIS</sequence>
<keyword evidence="3" id="KW-0464">Manganese</keyword>
<evidence type="ECO:0000256" key="4">
    <source>
        <dbReference type="PROSITE-ProRule" id="PRU00742"/>
    </source>
</evidence>
<organism evidence="5 6">
    <name type="scientific">Amycolatopsis rubida</name>
    <dbReference type="NCBI Taxonomy" id="112413"/>
    <lineage>
        <taxon>Bacteria</taxon>
        <taxon>Bacillati</taxon>
        <taxon>Actinomycetota</taxon>
        <taxon>Actinomycetes</taxon>
        <taxon>Pseudonocardiales</taxon>
        <taxon>Pseudonocardiaceae</taxon>
        <taxon>Amycolatopsis</taxon>
    </lineage>
</organism>
<dbReference type="Pfam" id="PF00491">
    <property type="entry name" value="Arginase"/>
    <property type="match status" value="1"/>
</dbReference>
<proteinExistence type="inferred from homology"/>
<dbReference type="PRINTS" id="PR00116">
    <property type="entry name" value="ARGINASE"/>
</dbReference>
<protein>
    <submittedName>
        <fullName evidence="5">Arginase</fullName>
    </submittedName>
</protein>
<dbReference type="GO" id="GO:0004053">
    <property type="term" value="F:arginase activity"/>
    <property type="evidence" value="ECO:0007669"/>
    <property type="project" value="TreeGrafter"/>
</dbReference>
<keyword evidence="1" id="KW-0479">Metal-binding</keyword>
<dbReference type="OrthoDB" id="7331788at2"/>
<reference evidence="5 6" key="1">
    <citation type="submission" date="2016-10" db="EMBL/GenBank/DDBJ databases">
        <authorList>
            <person name="de Groot N.N."/>
        </authorList>
    </citation>
    <scope>NUCLEOTIDE SEQUENCE [LARGE SCALE GENOMIC DNA]</scope>
    <source>
        <strain evidence="5 6">DSM 44637</strain>
    </source>
</reference>
<dbReference type="GO" id="GO:0005829">
    <property type="term" value="C:cytosol"/>
    <property type="evidence" value="ECO:0007669"/>
    <property type="project" value="TreeGrafter"/>
</dbReference>
<comment type="similarity">
    <text evidence="4">Belongs to the arginase family.</text>
</comment>
<dbReference type="InterPro" id="IPR023696">
    <property type="entry name" value="Ureohydrolase_dom_sf"/>
</dbReference>
<evidence type="ECO:0000256" key="2">
    <source>
        <dbReference type="ARBA" id="ARBA00022801"/>
    </source>
</evidence>
<dbReference type="InterPro" id="IPR006035">
    <property type="entry name" value="Ureohydrolase"/>
</dbReference>
<gene>
    <name evidence="5" type="ORF">SAMN05421854_11657</name>
</gene>
<name>A0A1I5ZRX0_9PSEU</name>
<accession>A0A1I5ZRX0</accession>
<dbReference type="Gene3D" id="3.40.800.10">
    <property type="entry name" value="Ureohydrolase domain"/>
    <property type="match status" value="1"/>
</dbReference>
<evidence type="ECO:0000256" key="3">
    <source>
        <dbReference type="ARBA" id="ARBA00023211"/>
    </source>
</evidence>
<dbReference type="PANTHER" id="PTHR43782">
    <property type="entry name" value="ARGINASE"/>
    <property type="match status" value="1"/>
</dbReference>
<dbReference type="RefSeq" id="WP_093576495.1">
    <property type="nucleotide sequence ID" value="NZ_FOWC01000016.1"/>
</dbReference>